<dbReference type="Pfam" id="PF03564">
    <property type="entry name" value="DUF1759"/>
    <property type="match status" value="1"/>
</dbReference>
<gene>
    <name evidence="1" type="ORF">AVEN_14957_1</name>
</gene>
<comment type="caution">
    <text evidence="1">The sequence shown here is derived from an EMBL/GenBank/DDBJ whole genome shotgun (WGS) entry which is preliminary data.</text>
</comment>
<dbReference type="InterPro" id="IPR005312">
    <property type="entry name" value="DUF1759"/>
</dbReference>
<reference evidence="1 2" key="1">
    <citation type="journal article" date="2019" name="Sci. Rep.">
        <title>Orb-weaving spider Araneus ventricosus genome elucidates the spidroin gene catalogue.</title>
        <authorList>
            <person name="Kono N."/>
            <person name="Nakamura H."/>
            <person name="Ohtoshi R."/>
            <person name="Moran D.A.P."/>
            <person name="Shinohara A."/>
            <person name="Yoshida Y."/>
            <person name="Fujiwara M."/>
            <person name="Mori M."/>
            <person name="Tomita M."/>
            <person name="Arakawa K."/>
        </authorList>
    </citation>
    <scope>NUCLEOTIDE SEQUENCE [LARGE SCALE GENOMIC DNA]</scope>
</reference>
<sequence length="297" mass="34070">MTNFQHRTYDSATGKDGCTERDICNEIESAESYEDKFIFWKTKLERCISKADNGIDTHSVSESISNKRNFKLPKIELQKFDGSLKDWLSFWGLFKKIDEDSDIANENKYQYLIQSTFKGSRAREVVESFPPTAENYTQVIECLKARFGREDVLVEATREISKPKPDNDIPVQDQTLANSSPTPYVLLQTLTVHLRGEKGRVKIRAIIDSASQRSYILKSTAQRLNYQSLRRESRRHSLFGGMSTEICHHDVYRAFLTDVSLTYNCNFEVLGQETICATIPPVADGSWMKELSENNIH</sequence>
<evidence type="ECO:0000313" key="2">
    <source>
        <dbReference type="Proteomes" id="UP000499080"/>
    </source>
</evidence>
<dbReference type="AlphaFoldDB" id="A0A4Y2FC81"/>
<name>A0A4Y2FC81_ARAVE</name>
<evidence type="ECO:0000313" key="1">
    <source>
        <dbReference type="EMBL" id="GBM37184.1"/>
    </source>
</evidence>
<accession>A0A4Y2FC81</accession>
<proteinExistence type="predicted"/>
<keyword evidence="2" id="KW-1185">Reference proteome</keyword>
<organism evidence="1 2">
    <name type="scientific">Araneus ventricosus</name>
    <name type="common">Orbweaver spider</name>
    <name type="synonym">Epeira ventricosa</name>
    <dbReference type="NCBI Taxonomy" id="182803"/>
    <lineage>
        <taxon>Eukaryota</taxon>
        <taxon>Metazoa</taxon>
        <taxon>Ecdysozoa</taxon>
        <taxon>Arthropoda</taxon>
        <taxon>Chelicerata</taxon>
        <taxon>Arachnida</taxon>
        <taxon>Araneae</taxon>
        <taxon>Araneomorphae</taxon>
        <taxon>Entelegynae</taxon>
        <taxon>Araneoidea</taxon>
        <taxon>Araneidae</taxon>
        <taxon>Araneus</taxon>
    </lineage>
</organism>
<evidence type="ECO:0008006" key="3">
    <source>
        <dbReference type="Google" id="ProtNLM"/>
    </source>
</evidence>
<dbReference type="EMBL" id="BGPR01000831">
    <property type="protein sequence ID" value="GBM37184.1"/>
    <property type="molecule type" value="Genomic_DNA"/>
</dbReference>
<protein>
    <recommendedName>
        <fullName evidence="3">Peptidase aspartic putative domain-containing protein</fullName>
    </recommendedName>
</protein>
<dbReference type="Proteomes" id="UP000499080">
    <property type="component" value="Unassembled WGS sequence"/>
</dbReference>